<dbReference type="Proteomes" id="UP000280307">
    <property type="component" value="Unassembled WGS sequence"/>
</dbReference>
<sequence length="98" mass="11286">MKPLVWARVVFSPAADRVRQRLDAEHRQRLARIISVIKNGPEDGHFAGYDANGHVLRQMTGADTHVIYRVNFWPIGRVLLIVWIEIRDWEPLESGSTL</sequence>
<comment type="caution">
    <text evidence="1">The sequence shown here is derived from an EMBL/GenBank/DDBJ whole genome shotgun (WGS) entry which is preliminary data.</text>
</comment>
<accession>A0A426U7M7</accession>
<protein>
    <recommendedName>
        <fullName evidence="3">Type II toxin-antitoxin system RelE/ParE family toxin</fullName>
    </recommendedName>
</protein>
<evidence type="ECO:0000313" key="2">
    <source>
        <dbReference type="Proteomes" id="UP000280307"/>
    </source>
</evidence>
<dbReference type="AlphaFoldDB" id="A0A426U7M7"/>
<reference evidence="1 2" key="1">
    <citation type="submission" date="2018-12" db="EMBL/GenBank/DDBJ databases">
        <title>Genome Sequence of Candidatus Viridilinea halotolerans isolated from saline sulfide-rich spring.</title>
        <authorList>
            <person name="Grouzdev D.S."/>
            <person name="Burganskaya E.I."/>
            <person name="Krutkina M.S."/>
            <person name="Sukhacheva M.V."/>
            <person name="Gorlenko V.M."/>
        </authorList>
    </citation>
    <scope>NUCLEOTIDE SEQUENCE [LARGE SCALE GENOMIC DNA]</scope>
    <source>
        <strain evidence="1">Chok-6</strain>
    </source>
</reference>
<name>A0A426U7M7_9CHLR</name>
<gene>
    <name evidence="1" type="ORF">EI684_03585</name>
</gene>
<proteinExistence type="predicted"/>
<evidence type="ECO:0008006" key="3">
    <source>
        <dbReference type="Google" id="ProtNLM"/>
    </source>
</evidence>
<organism evidence="1 2">
    <name type="scientific">Candidatus Viridilinea halotolerans</name>
    <dbReference type="NCBI Taxonomy" id="2491704"/>
    <lineage>
        <taxon>Bacteria</taxon>
        <taxon>Bacillati</taxon>
        <taxon>Chloroflexota</taxon>
        <taxon>Chloroflexia</taxon>
        <taxon>Chloroflexales</taxon>
        <taxon>Chloroflexineae</taxon>
        <taxon>Oscillochloridaceae</taxon>
        <taxon>Candidatus Viridilinea</taxon>
    </lineage>
</organism>
<dbReference type="EMBL" id="RSAS01000141">
    <property type="protein sequence ID" value="RRR76061.1"/>
    <property type="molecule type" value="Genomic_DNA"/>
</dbReference>
<evidence type="ECO:0000313" key="1">
    <source>
        <dbReference type="EMBL" id="RRR76061.1"/>
    </source>
</evidence>